<comment type="caution">
    <text evidence="1">The sequence shown here is derived from an EMBL/GenBank/DDBJ whole genome shotgun (WGS) entry which is preliminary data.</text>
</comment>
<organism evidence="1 2">
    <name type="scientific">Rhynocoris fuscipes</name>
    <dbReference type="NCBI Taxonomy" id="488301"/>
    <lineage>
        <taxon>Eukaryota</taxon>
        <taxon>Metazoa</taxon>
        <taxon>Ecdysozoa</taxon>
        <taxon>Arthropoda</taxon>
        <taxon>Hexapoda</taxon>
        <taxon>Insecta</taxon>
        <taxon>Pterygota</taxon>
        <taxon>Neoptera</taxon>
        <taxon>Paraneoptera</taxon>
        <taxon>Hemiptera</taxon>
        <taxon>Heteroptera</taxon>
        <taxon>Panheteroptera</taxon>
        <taxon>Cimicomorpha</taxon>
        <taxon>Reduviidae</taxon>
        <taxon>Harpactorinae</taxon>
        <taxon>Harpactorini</taxon>
        <taxon>Rhynocoris</taxon>
    </lineage>
</organism>
<evidence type="ECO:0000313" key="1">
    <source>
        <dbReference type="EMBL" id="KAK9505088.1"/>
    </source>
</evidence>
<protein>
    <submittedName>
        <fullName evidence="1">Uncharacterized protein</fullName>
    </submittedName>
</protein>
<reference evidence="1 2" key="1">
    <citation type="submission" date="2022-12" db="EMBL/GenBank/DDBJ databases">
        <title>Chromosome-level genome assembly of true bugs.</title>
        <authorList>
            <person name="Ma L."/>
            <person name="Li H."/>
        </authorList>
    </citation>
    <scope>NUCLEOTIDE SEQUENCE [LARGE SCALE GENOMIC DNA]</scope>
    <source>
        <strain evidence="1">Lab_2022b</strain>
    </source>
</reference>
<keyword evidence="2" id="KW-1185">Reference proteome</keyword>
<dbReference type="EMBL" id="JAPXFL010000006">
    <property type="protein sequence ID" value="KAK9505088.1"/>
    <property type="molecule type" value="Genomic_DNA"/>
</dbReference>
<proteinExistence type="predicted"/>
<accession>A0AAW1D4U2</accession>
<sequence length="134" mass="15807">MLKWWISLLKMPSDRLPKAYYDRLFNLLDNYELPFNWVADLRLYIYKVGAVNLLLSQNAIEIEKQLNNIVTSFQNNLISKDIDKVLNSNFNNYYGFLCPFCLDNHYLNLNIHINKLRIVAKLRVASKKIPKALL</sequence>
<dbReference type="AlphaFoldDB" id="A0AAW1D4U2"/>
<gene>
    <name evidence="1" type="ORF">O3M35_009230</name>
</gene>
<evidence type="ECO:0000313" key="2">
    <source>
        <dbReference type="Proteomes" id="UP001461498"/>
    </source>
</evidence>
<name>A0AAW1D4U2_9HEMI</name>
<dbReference type="Proteomes" id="UP001461498">
    <property type="component" value="Unassembled WGS sequence"/>
</dbReference>